<reference evidence="5" key="1">
    <citation type="submission" date="2023-06" db="EMBL/GenBank/DDBJ databases">
        <title>Robiginitalea aurantiacus sp. nov. and Algoriphagus sediminis sp. nov., isolated from coastal sediment.</title>
        <authorList>
            <person name="Zhou Z.Y."/>
            <person name="An J."/>
            <person name="Jia Y.W."/>
            <person name="Du Z.J."/>
        </authorList>
    </citation>
    <scope>NUCLEOTIDE SEQUENCE</scope>
    <source>
        <strain evidence="5">C2-7</strain>
    </source>
</reference>
<keyword evidence="3" id="KW-0663">Pyridoxal phosphate</keyword>
<keyword evidence="5" id="KW-0808">Transferase</keyword>
<organism evidence="5 6">
    <name type="scientific">Algoriphagus sediminis</name>
    <dbReference type="NCBI Taxonomy" id="3057113"/>
    <lineage>
        <taxon>Bacteria</taxon>
        <taxon>Pseudomonadati</taxon>
        <taxon>Bacteroidota</taxon>
        <taxon>Cytophagia</taxon>
        <taxon>Cytophagales</taxon>
        <taxon>Cyclobacteriaceae</taxon>
        <taxon>Algoriphagus</taxon>
    </lineage>
</organism>
<evidence type="ECO:0000256" key="2">
    <source>
        <dbReference type="ARBA" id="ARBA00008954"/>
    </source>
</evidence>
<dbReference type="Gene3D" id="3.90.1200.10">
    <property type="match status" value="1"/>
</dbReference>
<dbReference type="PANTHER" id="PTHR45688:SF13">
    <property type="entry name" value="ALANINE--GLYOXYLATE AMINOTRANSFERASE 2-LIKE"/>
    <property type="match status" value="1"/>
</dbReference>
<dbReference type="GO" id="GO:0008483">
    <property type="term" value="F:transaminase activity"/>
    <property type="evidence" value="ECO:0007669"/>
    <property type="project" value="UniProtKB-KW"/>
</dbReference>
<dbReference type="Pfam" id="PF00202">
    <property type="entry name" value="Aminotran_3"/>
    <property type="match status" value="1"/>
</dbReference>
<sequence length="757" mass="85456">MKEVLELLKKEFHPEVKNIRKLDGYANRNYRFECEGELFILKTYPFEPETLDMIKEETRVLNFLSRSDNFQTSKPIQWKNGELVGLFFLLNQKVIARILTFIDGTFLGDTKPKKSLYTQLGDGLADIDLALSEIKSYPLQAKRTDWNLIYFGDIKKHLPKIQNPSDAKLVRYFFLQFDENTREILHSLPRQLIHGDANEWNILTRDSKYYSLIDFGDCCYAPVICEVAIALTYLIYDKENPLEWTNDFLQAYHQKRPLGAIEVELLYDLIAARLCTSVCKSAESRSLDSENEYARISENFAFATLRKWICLSRDGVTRHFKKGLGMELTKIDSTKNELERRHQFLSKILSVSYKKPLSFTGSAFQYLYTKDGQTVLDAYNNIPHVGHCHPKVVEAGRKQMAKLNTNTRYLYDLLPKYAEKLLSKFPSNLNRVFFVNSGSAASDLAIRLAEKHTGRKNIMVMEHGYHGNTQIGIEVSDYKFSNSKGPGQAAHIFKTPLPDIYLGKYNNPETAGRQYATDAIEEMKSQSEHLGAFIAEPIVGCGGQVPLAPGYLAELYPAFRKQGGVCISDEVQTGFGRIGDHFWGFEAQGVIPDMVILGKPIGNGHPLGAVVCTQEISESFEKGVEFFSSFGGNPVSCAIGLSVLEVIEEEGLQQNAKEVGDHYMKLFRELSEQTDCIGDVRGSGLFIGVEIVKPGTKSPDQELASEIKNRLREENILISTDGPNDNVLKTKPPLCFTKENAEKVVETMAQVLKIDHT</sequence>
<dbReference type="InterPro" id="IPR015421">
    <property type="entry name" value="PyrdxlP-dep_Trfase_major"/>
</dbReference>
<evidence type="ECO:0000256" key="1">
    <source>
        <dbReference type="ARBA" id="ARBA00001933"/>
    </source>
</evidence>
<dbReference type="InterPro" id="IPR011009">
    <property type="entry name" value="Kinase-like_dom_sf"/>
</dbReference>
<dbReference type="InterPro" id="IPR005814">
    <property type="entry name" value="Aminotrans_3"/>
</dbReference>
<dbReference type="InterPro" id="IPR002575">
    <property type="entry name" value="Aminoglycoside_PTrfase"/>
</dbReference>
<dbReference type="CDD" id="cd00610">
    <property type="entry name" value="OAT_like"/>
    <property type="match status" value="1"/>
</dbReference>
<gene>
    <name evidence="5" type="ORF">QVH07_03940</name>
</gene>
<dbReference type="SUPFAM" id="SSF53383">
    <property type="entry name" value="PLP-dependent transferases"/>
    <property type="match status" value="1"/>
</dbReference>
<evidence type="ECO:0000313" key="6">
    <source>
        <dbReference type="Proteomes" id="UP001171916"/>
    </source>
</evidence>
<dbReference type="Gene3D" id="3.90.1150.10">
    <property type="entry name" value="Aspartate Aminotransferase, domain 1"/>
    <property type="match status" value="1"/>
</dbReference>
<dbReference type="RefSeq" id="WP_289998844.1">
    <property type="nucleotide sequence ID" value="NZ_JAUEPH010000002.1"/>
</dbReference>
<comment type="caution">
    <text evidence="5">The sequence shown here is derived from an EMBL/GenBank/DDBJ whole genome shotgun (WGS) entry which is preliminary data.</text>
</comment>
<evidence type="ECO:0000259" key="4">
    <source>
        <dbReference type="Pfam" id="PF01636"/>
    </source>
</evidence>
<keyword evidence="5" id="KW-0032">Aminotransferase</keyword>
<evidence type="ECO:0000313" key="5">
    <source>
        <dbReference type="EMBL" id="MDN3203280.1"/>
    </source>
</evidence>
<comment type="similarity">
    <text evidence="2">Belongs to the class-III pyridoxal-phosphate-dependent aminotransferase family.</text>
</comment>
<comment type="cofactor">
    <cofactor evidence="1">
        <name>pyridoxal 5'-phosphate</name>
        <dbReference type="ChEBI" id="CHEBI:597326"/>
    </cofactor>
</comment>
<dbReference type="PROSITE" id="PS00600">
    <property type="entry name" value="AA_TRANSFER_CLASS_3"/>
    <property type="match status" value="1"/>
</dbReference>
<keyword evidence="6" id="KW-1185">Reference proteome</keyword>
<dbReference type="SUPFAM" id="SSF56112">
    <property type="entry name" value="Protein kinase-like (PK-like)"/>
    <property type="match status" value="1"/>
</dbReference>
<accession>A0ABT7YA29</accession>
<dbReference type="PANTHER" id="PTHR45688">
    <property type="match status" value="1"/>
</dbReference>
<proteinExistence type="inferred from homology"/>
<name>A0ABT7YA29_9BACT</name>
<protein>
    <submittedName>
        <fullName evidence="5">Aminotransferase class III-fold pyridoxal phosphate-dependent enzyme</fullName>
    </submittedName>
</protein>
<dbReference type="InterPro" id="IPR015424">
    <property type="entry name" value="PyrdxlP-dep_Trfase"/>
</dbReference>
<feature type="domain" description="Aminoglycoside phosphotransferase" evidence="4">
    <location>
        <begin position="23"/>
        <end position="255"/>
    </location>
</feature>
<dbReference type="Gene3D" id="3.40.640.10">
    <property type="entry name" value="Type I PLP-dependent aspartate aminotransferase-like (Major domain)"/>
    <property type="match status" value="1"/>
</dbReference>
<dbReference type="Pfam" id="PF01636">
    <property type="entry name" value="APH"/>
    <property type="match status" value="1"/>
</dbReference>
<dbReference type="EMBL" id="JAUEPH010000002">
    <property type="protein sequence ID" value="MDN3203280.1"/>
    <property type="molecule type" value="Genomic_DNA"/>
</dbReference>
<dbReference type="Proteomes" id="UP001171916">
    <property type="component" value="Unassembled WGS sequence"/>
</dbReference>
<dbReference type="Gene3D" id="3.30.200.20">
    <property type="entry name" value="Phosphorylase Kinase, domain 1"/>
    <property type="match status" value="1"/>
</dbReference>
<dbReference type="InterPro" id="IPR049704">
    <property type="entry name" value="Aminotrans_3_PPA_site"/>
</dbReference>
<evidence type="ECO:0000256" key="3">
    <source>
        <dbReference type="ARBA" id="ARBA00022898"/>
    </source>
</evidence>
<dbReference type="InterPro" id="IPR015422">
    <property type="entry name" value="PyrdxlP-dep_Trfase_small"/>
</dbReference>